<dbReference type="EMBL" id="FWFJ01000021">
    <property type="protein sequence ID" value="SLN52194.1"/>
    <property type="molecule type" value="Genomic_DNA"/>
</dbReference>
<dbReference type="GO" id="GO:0022857">
    <property type="term" value="F:transmembrane transporter activity"/>
    <property type="evidence" value="ECO:0007669"/>
    <property type="project" value="InterPro"/>
</dbReference>
<dbReference type="Proteomes" id="UP000194012">
    <property type="component" value="Unassembled WGS sequence"/>
</dbReference>
<feature type="transmembrane region" description="Helical" evidence="5">
    <location>
        <begin position="132"/>
        <end position="155"/>
    </location>
</feature>
<dbReference type="SUPFAM" id="SSF103473">
    <property type="entry name" value="MFS general substrate transporter"/>
    <property type="match status" value="1"/>
</dbReference>
<comment type="subcellular location">
    <subcellularLocation>
        <location evidence="1">Membrane</location>
        <topology evidence="1">Multi-pass membrane protein</topology>
    </subcellularLocation>
</comment>
<dbReference type="PANTHER" id="PTHR23530">
    <property type="entry name" value="TRANSPORT PROTEIN-RELATED"/>
    <property type="match status" value="1"/>
</dbReference>
<dbReference type="PROSITE" id="PS00216">
    <property type="entry name" value="SUGAR_TRANSPORT_1"/>
    <property type="match status" value="1"/>
</dbReference>
<evidence type="ECO:0000256" key="3">
    <source>
        <dbReference type="ARBA" id="ARBA00022989"/>
    </source>
</evidence>
<feature type="transmembrane region" description="Helical" evidence="5">
    <location>
        <begin position="322"/>
        <end position="350"/>
    </location>
</feature>
<feature type="transmembrane region" description="Helical" evidence="5">
    <location>
        <begin position="107"/>
        <end position="126"/>
    </location>
</feature>
<feature type="transmembrane region" description="Helical" evidence="5">
    <location>
        <begin position="175"/>
        <end position="195"/>
    </location>
</feature>
<evidence type="ECO:0000256" key="5">
    <source>
        <dbReference type="SAM" id="Phobius"/>
    </source>
</evidence>
<feature type="transmembrane region" description="Helical" evidence="5">
    <location>
        <begin position="201"/>
        <end position="218"/>
    </location>
</feature>
<reference evidence="7" key="1">
    <citation type="submission" date="2017-03" db="EMBL/GenBank/DDBJ databases">
        <authorList>
            <person name="Rodrigo-Torres L."/>
            <person name="Arahal R.D."/>
            <person name="Lucena T."/>
        </authorList>
    </citation>
    <scope>NUCLEOTIDE SEQUENCE [LARGE SCALE GENOMIC DNA]</scope>
    <source>
        <strain evidence="7">CECT 8370</strain>
    </source>
</reference>
<evidence type="ECO:0000313" key="7">
    <source>
        <dbReference type="Proteomes" id="UP000194012"/>
    </source>
</evidence>
<keyword evidence="2 5" id="KW-0812">Transmembrane</keyword>
<accession>A0A1X6ZIC3</accession>
<dbReference type="InterPro" id="IPR053160">
    <property type="entry name" value="MFS_DHA3_Transporter"/>
</dbReference>
<evidence type="ECO:0000256" key="1">
    <source>
        <dbReference type="ARBA" id="ARBA00004141"/>
    </source>
</evidence>
<feature type="transmembrane region" description="Helical" evidence="5">
    <location>
        <begin position="289"/>
        <end position="310"/>
    </location>
</feature>
<dbReference type="AlphaFoldDB" id="A0A1X6ZIC3"/>
<feature type="transmembrane region" description="Helical" evidence="5">
    <location>
        <begin position="248"/>
        <end position="269"/>
    </location>
</feature>
<dbReference type="OrthoDB" id="9816124at2"/>
<sequence>MGLARLTSSLPARWTVWPRDDGTAACDRHAVTRALTLPCEQAARNIAIYPWFRFCQSLIFWQAVWFLYFQAQLSATEAIVLYAIYDIGTTALEVPSGYMSDRLGRRFTLLASAVAGLAGAVLLALGNDFVTFALAQILMGASMAFASGTESAMLYESLVAAGRKAEVEQQELRAWRFSFTALALSAITGGAMATLAPTAPFYAGALAFGGVLLLALRFHEPPKSGAPLPEGAEVLRLQSLKYALNQPVLIRLFALSVLMYGFSHLPFVFGQPFILAALNDGGHGANAPMVSGAVSAVMMVISVLASWWALRLRHWLGLSAILMVAFTMQIALIGVLALSINTIVIAMMFLRMVPDSLSKALIAARVQPELQDASRATYLSLQSFCARLAFAATLYLASFGTASDGTMP</sequence>
<evidence type="ECO:0000256" key="2">
    <source>
        <dbReference type="ARBA" id="ARBA00022692"/>
    </source>
</evidence>
<keyword evidence="4 5" id="KW-0472">Membrane</keyword>
<keyword evidence="7" id="KW-1185">Reference proteome</keyword>
<evidence type="ECO:0000313" key="6">
    <source>
        <dbReference type="EMBL" id="SLN52194.1"/>
    </source>
</evidence>
<dbReference type="PANTHER" id="PTHR23530:SF1">
    <property type="entry name" value="PERMEASE, MAJOR FACILITATOR SUPERFAMILY-RELATED"/>
    <property type="match status" value="1"/>
</dbReference>
<dbReference type="InterPro" id="IPR011701">
    <property type="entry name" value="MFS"/>
</dbReference>
<dbReference type="GO" id="GO:0016020">
    <property type="term" value="C:membrane"/>
    <property type="evidence" value="ECO:0007669"/>
    <property type="project" value="UniProtKB-SubCell"/>
</dbReference>
<gene>
    <name evidence="6" type="ORF">ROG8370_02333</name>
</gene>
<protein>
    <submittedName>
        <fullName evidence="6">Major Facilitator Superfamily protein</fullName>
    </submittedName>
</protein>
<dbReference type="InterPro" id="IPR005829">
    <property type="entry name" value="Sugar_transporter_CS"/>
</dbReference>
<dbReference type="Gene3D" id="1.20.1250.20">
    <property type="entry name" value="MFS general substrate transporter like domains"/>
    <property type="match status" value="1"/>
</dbReference>
<organism evidence="6 7">
    <name type="scientific">Roseovarius gaetbuli</name>
    <dbReference type="NCBI Taxonomy" id="1356575"/>
    <lineage>
        <taxon>Bacteria</taxon>
        <taxon>Pseudomonadati</taxon>
        <taxon>Pseudomonadota</taxon>
        <taxon>Alphaproteobacteria</taxon>
        <taxon>Rhodobacterales</taxon>
        <taxon>Roseobacteraceae</taxon>
        <taxon>Roseovarius</taxon>
    </lineage>
</organism>
<dbReference type="InterPro" id="IPR036259">
    <property type="entry name" value="MFS_trans_sf"/>
</dbReference>
<dbReference type="Pfam" id="PF07690">
    <property type="entry name" value="MFS_1"/>
    <property type="match status" value="1"/>
</dbReference>
<keyword evidence="3 5" id="KW-1133">Transmembrane helix</keyword>
<name>A0A1X6ZIC3_9RHOB</name>
<proteinExistence type="predicted"/>
<evidence type="ECO:0000256" key="4">
    <source>
        <dbReference type="ARBA" id="ARBA00023136"/>
    </source>
</evidence>